<evidence type="ECO:0000256" key="2">
    <source>
        <dbReference type="SAM" id="Phobius"/>
    </source>
</evidence>
<accession>A0ABN9RXL7</accession>
<organism evidence="3 4">
    <name type="scientific">Prorocentrum cordatum</name>
    <dbReference type="NCBI Taxonomy" id="2364126"/>
    <lineage>
        <taxon>Eukaryota</taxon>
        <taxon>Sar</taxon>
        <taxon>Alveolata</taxon>
        <taxon>Dinophyceae</taxon>
        <taxon>Prorocentrales</taxon>
        <taxon>Prorocentraceae</taxon>
        <taxon>Prorocentrum</taxon>
    </lineage>
</organism>
<keyword evidence="4" id="KW-1185">Reference proteome</keyword>
<comment type="caution">
    <text evidence="3">The sequence shown here is derived from an EMBL/GenBank/DDBJ whole genome shotgun (WGS) entry which is preliminary data.</text>
</comment>
<dbReference type="Proteomes" id="UP001189429">
    <property type="component" value="Unassembled WGS sequence"/>
</dbReference>
<evidence type="ECO:0000256" key="1">
    <source>
        <dbReference type="SAM" id="MobiDB-lite"/>
    </source>
</evidence>
<gene>
    <name evidence="3" type="ORF">PCOR1329_LOCUS24618</name>
</gene>
<reference evidence="3" key="1">
    <citation type="submission" date="2023-10" db="EMBL/GenBank/DDBJ databases">
        <authorList>
            <person name="Chen Y."/>
            <person name="Shah S."/>
            <person name="Dougan E. K."/>
            <person name="Thang M."/>
            <person name="Chan C."/>
        </authorList>
    </citation>
    <scope>NUCLEOTIDE SEQUENCE [LARGE SCALE GENOMIC DNA]</scope>
</reference>
<feature type="region of interest" description="Disordered" evidence="1">
    <location>
        <begin position="1"/>
        <end position="22"/>
    </location>
</feature>
<evidence type="ECO:0000313" key="3">
    <source>
        <dbReference type="EMBL" id="CAK0824131.1"/>
    </source>
</evidence>
<proteinExistence type="predicted"/>
<keyword evidence="2" id="KW-0812">Transmembrane</keyword>
<dbReference type="EMBL" id="CAUYUJ010008502">
    <property type="protein sequence ID" value="CAK0824131.1"/>
    <property type="molecule type" value="Genomic_DNA"/>
</dbReference>
<sequence>MSAAAEVPCGPPRGGRSTRRRRPRRAWAALALALVLAGGFAGGFTGPAAGRQAVQWQWCVLAVLALTVLLASGLAAACVVGREGAGSSSRFLISSGGACVEPSSPSSSDGSKLPAEASEVRRRSVELVRRSQLPITAVETLTAQSWEKFSTSETCSNFARLKHGDSEMLRQASHALAMTIRAHPLAGLWLAAAPQDVCVIAPAYRVVPTAGSFMAIEIHKELCVMGGGKPVNLFQMKRRSITNGDFATMDMKTRKAALANQFYRRLRCV</sequence>
<keyword evidence="2" id="KW-1133">Transmembrane helix</keyword>
<feature type="transmembrane region" description="Helical" evidence="2">
    <location>
        <begin position="55"/>
        <end position="80"/>
    </location>
</feature>
<name>A0ABN9RXL7_9DINO</name>
<feature type="transmembrane region" description="Helical" evidence="2">
    <location>
        <begin position="26"/>
        <end position="49"/>
    </location>
</feature>
<keyword evidence="2" id="KW-0472">Membrane</keyword>
<protein>
    <submittedName>
        <fullName evidence="3">Uncharacterized protein</fullName>
    </submittedName>
</protein>
<evidence type="ECO:0000313" key="4">
    <source>
        <dbReference type="Proteomes" id="UP001189429"/>
    </source>
</evidence>